<dbReference type="PANTHER" id="PTHR40274">
    <property type="entry name" value="VIRGINIAMYCIN B LYASE"/>
    <property type="match status" value="1"/>
</dbReference>
<dbReference type="InterPro" id="IPR011042">
    <property type="entry name" value="6-blade_b-propeller_TolB-like"/>
</dbReference>
<dbReference type="InterPro" id="IPR051344">
    <property type="entry name" value="Vgb"/>
</dbReference>
<dbReference type="Proteomes" id="UP000667802">
    <property type="component" value="Unassembled WGS sequence"/>
</dbReference>
<dbReference type="Gene3D" id="2.130.10.10">
    <property type="entry name" value="YVTN repeat-like/Quinoprotein amine dehydrogenase"/>
    <property type="match status" value="1"/>
</dbReference>
<name>A0AAP5M5V3_9CYAN</name>
<evidence type="ECO:0008006" key="3">
    <source>
        <dbReference type="Google" id="ProtNLM"/>
    </source>
</evidence>
<comment type="caution">
    <text evidence="1">The sequence shown here is derived from an EMBL/GenBank/DDBJ whole genome shotgun (WGS) entry which is preliminary data.</text>
</comment>
<dbReference type="SUPFAM" id="SSF63829">
    <property type="entry name" value="Calcium-dependent phosphotriesterase"/>
    <property type="match status" value="1"/>
</dbReference>
<dbReference type="EMBL" id="JAALHA020000001">
    <property type="protein sequence ID" value="MDR9893495.1"/>
    <property type="molecule type" value="Genomic_DNA"/>
</dbReference>
<reference evidence="2" key="1">
    <citation type="journal article" date="2021" name="Science">
        <title>Hunting the eagle killer: A cyanobacterial neurotoxin causes vacuolar myelinopathy.</title>
        <authorList>
            <person name="Breinlinger S."/>
            <person name="Phillips T.J."/>
            <person name="Haram B.N."/>
            <person name="Mares J."/>
            <person name="Martinez Yerena J.A."/>
            <person name="Hrouzek P."/>
            <person name="Sobotka R."/>
            <person name="Henderson W.M."/>
            <person name="Schmieder P."/>
            <person name="Williams S.M."/>
            <person name="Lauderdale J.D."/>
            <person name="Wilde H.D."/>
            <person name="Gerrin W."/>
            <person name="Kust A."/>
            <person name="Washington J.W."/>
            <person name="Wagner C."/>
            <person name="Geier B."/>
            <person name="Liebeke M."/>
            <person name="Enke H."/>
            <person name="Niedermeyer T.H.J."/>
            <person name="Wilde S.B."/>
        </authorList>
    </citation>
    <scope>NUCLEOTIDE SEQUENCE [LARGE SCALE GENOMIC DNA]</scope>
    <source>
        <strain evidence="2">Thurmond2011</strain>
    </source>
</reference>
<proteinExistence type="predicted"/>
<gene>
    <name evidence="1" type="ORF">G7B40_002690</name>
</gene>
<dbReference type="Pfam" id="PF20067">
    <property type="entry name" value="SSL_N"/>
    <property type="match status" value="1"/>
</dbReference>
<protein>
    <recommendedName>
        <fullName evidence="3">SMP-30/Gluconolactonase/LRE-like region domain-containing protein</fullName>
    </recommendedName>
</protein>
<dbReference type="RefSeq" id="WP_208349957.1">
    <property type="nucleotide sequence ID" value="NZ_JAALHA020000001.1"/>
</dbReference>
<evidence type="ECO:0000313" key="1">
    <source>
        <dbReference type="EMBL" id="MDR9893495.1"/>
    </source>
</evidence>
<sequence length="342" mass="36722">MMRNSFKFIPLGTVIALIHLTSLKALADLYVSNVANEPLDKSNPAIVNYDPVKDAITDNFTPGKSSILRYDEKTGEFLGTFIPPGIIGLSSGITFGSDGNLYACDQANDRILRFNGKTGVLIDTYLQFGPDGPHRPEDIVFGPDGALYISGLGGGGVQRYDRKTHELTVLTQTNSKGKKLYAGGINFGPDGNLYISSVFNDNSIIRYNIETGVQDTFVPPNIAQPVPSGTVFSPDGEYLYDGTFIGPSTIERYDSKTGSLIGDFVSANNNGGLQTSSRLKFGSDGNLYVSDYSGSSIRSYDGQTGAFISVFVSPGVGGLQHPGGIAFFTPHGNHTSRWQTHE</sequence>
<evidence type="ECO:0000313" key="2">
    <source>
        <dbReference type="Proteomes" id="UP000667802"/>
    </source>
</evidence>
<organism evidence="1 2">
    <name type="scientific">Aetokthonos hydrillicola Thurmond2011</name>
    <dbReference type="NCBI Taxonomy" id="2712845"/>
    <lineage>
        <taxon>Bacteria</taxon>
        <taxon>Bacillati</taxon>
        <taxon>Cyanobacteriota</taxon>
        <taxon>Cyanophyceae</taxon>
        <taxon>Nostocales</taxon>
        <taxon>Hapalosiphonaceae</taxon>
        <taxon>Aetokthonos</taxon>
    </lineage>
</organism>
<dbReference type="PANTHER" id="PTHR40274:SF3">
    <property type="entry name" value="VIRGINIAMYCIN B LYASE"/>
    <property type="match status" value="1"/>
</dbReference>
<dbReference type="AlphaFoldDB" id="A0AAP5M5V3"/>
<accession>A0AAP5M5V3</accession>
<keyword evidence="2" id="KW-1185">Reference proteome</keyword>
<dbReference type="InterPro" id="IPR015943">
    <property type="entry name" value="WD40/YVTN_repeat-like_dom_sf"/>
</dbReference>
<dbReference type="Gene3D" id="2.120.10.30">
    <property type="entry name" value="TolB, C-terminal domain"/>
    <property type="match status" value="1"/>
</dbReference>